<dbReference type="InterPro" id="IPR002068">
    <property type="entry name" value="A-crystallin/Hsp20_dom"/>
</dbReference>
<evidence type="ECO:0000256" key="1">
    <source>
        <dbReference type="ARBA" id="ARBA00023016"/>
    </source>
</evidence>
<dbReference type="InterPro" id="IPR031107">
    <property type="entry name" value="Small_HSP"/>
</dbReference>
<dbReference type="Gene3D" id="2.60.40.790">
    <property type="match status" value="1"/>
</dbReference>
<keyword evidence="1 5" id="KW-0346">Stress response</keyword>
<feature type="domain" description="SHSP" evidence="4">
    <location>
        <begin position="38"/>
        <end position="145"/>
    </location>
</feature>
<evidence type="ECO:0000259" key="4">
    <source>
        <dbReference type="PROSITE" id="PS01031"/>
    </source>
</evidence>
<dbReference type="Pfam" id="PF00011">
    <property type="entry name" value="HSP20"/>
    <property type="match status" value="1"/>
</dbReference>
<dbReference type="STRING" id="1890364.A0A2P6NMY9"/>
<comment type="caution">
    <text evidence="5">The sequence shown here is derived from an EMBL/GenBank/DDBJ whole genome shotgun (WGS) entry which is preliminary data.</text>
</comment>
<reference evidence="5 6" key="1">
    <citation type="journal article" date="2018" name="Genome Biol. Evol.">
        <title>Multiple Roots of Fruiting Body Formation in Amoebozoa.</title>
        <authorList>
            <person name="Hillmann F."/>
            <person name="Forbes G."/>
            <person name="Novohradska S."/>
            <person name="Ferling I."/>
            <person name="Riege K."/>
            <person name="Groth M."/>
            <person name="Westermann M."/>
            <person name="Marz M."/>
            <person name="Spaller T."/>
            <person name="Winckler T."/>
            <person name="Schaap P."/>
            <person name="Glockner G."/>
        </authorList>
    </citation>
    <scope>NUCLEOTIDE SEQUENCE [LARGE SCALE GENOMIC DNA]</scope>
    <source>
        <strain evidence="5 6">Jena</strain>
    </source>
</reference>
<dbReference type="AlphaFoldDB" id="A0A2P6NMY9"/>
<dbReference type="OrthoDB" id="17379at2759"/>
<dbReference type="PANTHER" id="PTHR11527">
    <property type="entry name" value="HEAT-SHOCK PROTEIN 20 FAMILY MEMBER"/>
    <property type="match status" value="1"/>
</dbReference>
<sequence>MPKEDSTKTLSVYHPDSLFDFRDIYSPFLDLQTLKPLFDEKHRRASHGLQKTTDGYVVEAELAGIPKENVSVEVKDGVLHISGKQKVEEEKEGRKMYSRSDFYQSIRLPKDVDQESVKASYVDGLLKVQMKGRELKDNTKRIAID</sequence>
<evidence type="ECO:0000256" key="3">
    <source>
        <dbReference type="RuleBase" id="RU003616"/>
    </source>
</evidence>
<dbReference type="CDD" id="cd06464">
    <property type="entry name" value="ACD_sHsps-like"/>
    <property type="match status" value="1"/>
</dbReference>
<evidence type="ECO:0000313" key="5">
    <source>
        <dbReference type="EMBL" id="PRP85306.1"/>
    </source>
</evidence>
<dbReference type="SUPFAM" id="SSF49764">
    <property type="entry name" value="HSP20-like chaperones"/>
    <property type="match status" value="1"/>
</dbReference>
<dbReference type="EMBL" id="MDYQ01000047">
    <property type="protein sequence ID" value="PRP85306.1"/>
    <property type="molecule type" value="Genomic_DNA"/>
</dbReference>
<dbReference type="PROSITE" id="PS01031">
    <property type="entry name" value="SHSP"/>
    <property type="match status" value="1"/>
</dbReference>
<accession>A0A2P6NMY9</accession>
<keyword evidence="6" id="KW-1185">Reference proteome</keyword>
<protein>
    <submittedName>
        <fullName evidence="5">Heat shock protein Hsp20</fullName>
    </submittedName>
</protein>
<organism evidence="5 6">
    <name type="scientific">Planoprotostelium fungivorum</name>
    <dbReference type="NCBI Taxonomy" id="1890364"/>
    <lineage>
        <taxon>Eukaryota</taxon>
        <taxon>Amoebozoa</taxon>
        <taxon>Evosea</taxon>
        <taxon>Variosea</taxon>
        <taxon>Cavosteliida</taxon>
        <taxon>Cavosteliaceae</taxon>
        <taxon>Planoprotostelium</taxon>
    </lineage>
</organism>
<gene>
    <name evidence="5" type="ORF">PROFUN_06908</name>
</gene>
<proteinExistence type="inferred from homology"/>
<dbReference type="InterPro" id="IPR008978">
    <property type="entry name" value="HSP20-like_chaperone"/>
</dbReference>
<dbReference type="InParanoid" id="A0A2P6NMY9"/>
<comment type="similarity">
    <text evidence="2 3">Belongs to the small heat shock protein (HSP20) family.</text>
</comment>
<evidence type="ECO:0000313" key="6">
    <source>
        <dbReference type="Proteomes" id="UP000241769"/>
    </source>
</evidence>
<evidence type="ECO:0000256" key="2">
    <source>
        <dbReference type="PROSITE-ProRule" id="PRU00285"/>
    </source>
</evidence>
<name>A0A2P6NMY9_9EUKA</name>
<dbReference type="Proteomes" id="UP000241769">
    <property type="component" value="Unassembled WGS sequence"/>
</dbReference>